<comment type="subcellular location">
    <subcellularLocation>
        <location evidence="1">Cell membrane</location>
        <topology evidence="1">Multi-pass membrane protein</topology>
    </subcellularLocation>
    <subcellularLocation>
        <location evidence="9">Membrane</location>
        <topology evidence="9">Multi-pass membrane protein</topology>
    </subcellularLocation>
</comment>
<feature type="transmembrane region" description="Helical" evidence="10">
    <location>
        <begin position="143"/>
        <end position="167"/>
    </location>
</feature>
<dbReference type="Proteomes" id="UP000177215">
    <property type="component" value="Unassembled WGS sequence"/>
</dbReference>
<feature type="domain" description="Membrane insertase YidC/Oxa/ALB C-terminal" evidence="11">
    <location>
        <begin position="31"/>
        <end position="234"/>
    </location>
</feature>
<evidence type="ECO:0000256" key="3">
    <source>
        <dbReference type="ARBA" id="ARBA00022475"/>
    </source>
</evidence>
<dbReference type="PANTHER" id="PTHR12428">
    <property type="entry name" value="OXA1"/>
    <property type="match status" value="1"/>
</dbReference>
<evidence type="ECO:0000256" key="10">
    <source>
        <dbReference type="SAM" id="Phobius"/>
    </source>
</evidence>
<feature type="transmembrane region" description="Helical" evidence="10">
    <location>
        <begin position="96"/>
        <end position="116"/>
    </location>
</feature>
<feature type="transmembrane region" description="Helical" evidence="10">
    <location>
        <begin position="200"/>
        <end position="222"/>
    </location>
</feature>
<protein>
    <recommendedName>
        <fullName evidence="11">Membrane insertase YidC/Oxa/ALB C-terminal domain-containing protein</fullName>
    </recommendedName>
</protein>
<evidence type="ECO:0000256" key="6">
    <source>
        <dbReference type="ARBA" id="ARBA00022989"/>
    </source>
</evidence>
<evidence type="ECO:0000256" key="1">
    <source>
        <dbReference type="ARBA" id="ARBA00004651"/>
    </source>
</evidence>
<dbReference type="STRING" id="1798515.A3B35_01795"/>
<keyword evidence="3" id="KW-1003">Cell membrane</keyword>
<dbReference type="InterPro" id="IPR028055">
    <property type="entry name" value="YidC/Oxa/ALB_C"/>
</dbReference>
<evidence type="ECO:0000256" key="5">
    <source>
        <dbReference type="ARBA" id="ARBA00022927"/>
    </source>
</evidence>
<dbReference type="GO" id="GO:0015031">
    <property type="term" value="P:protein transport"/>
    <property type="evidence" value="ECO:0007669"/>
    <property type="project" value="UniProtKB-KW"/>
</dbReference>
<evidence type="ECO:0000259" key="11">
    <source>
        <dbReference type="Pfam" id="PF02096"/>
    </source>
</evidence>
<keyword evidence="2" id="KW-0813">Transport</keyword>
<dbReference type="AlphaFoldDB" id="A0A1F6EV78"/>
<dbReference type="GO" id="GO:0032977">
    <property type="term" value="F:membrane insertase activity"/>
    <property type="evidence" value="ECO:0007669"/>
    <property type="project" value="InterPro"/>
</dbReference>
<dbReference type="Pfam" id="PF02096">
    <property type="entry name" value="60KD_IMP"/>
    <property type="match status" value="1"/>
</dbReference>
<evidence type="ECO:0000256" key="4">
    <source>
        <dbReference type="ARBA" id="ARBA00022692"/>
    </source>
</evidence>
<evidence type="ECO:0000256" key="7">
    <source>
        <dbReference type="ARBA" id="ARBA00023136"/>
    </source>
</evidence>
<evidence type="ECO:0000256" key="8">
    <source>
        <dbReference type="ARBA" id="ARBA00023186"/>
    </source>
</evidence>
<keyword evidence="6 10" id="KW-1133">Transmembrane helix</keyword>
<evidence type="ECO:0000313" key="12">
    <source>
        <dbReference type="EMBL" id="OGG77526.1"/>
    </source>
</evidence>
<sequence length="239" mass="26734">MISTLFHAAIYDPLYNGLIFLVGIIPTHDVGLAVILLTIVVRFVLFPLSRRAIETQVAMKKIAPEVEKIKEQYKNNREEQGKAIFALYRERGVHPFASIGLLLAQLPVLFALYWIFAVGGLPEIHPDLLYSFVPPPPSVNMEFLGFLDMAGHSLFLGALAAVAQFVYTRLSMGPREKKPAVRGASFSADLARSFDLQARYMLPATFIVLSYFVPNATMLYLVTSNLFMVGQELFSGRRF</sequence>
<organism evidence="12 13">
    <name type="scientific">Candidatus Kaiserbacteria bacterium RIFCSPLOWO2_01_FULL_54_24</name>
    <dbReference type="NCBI Taxonomy" id="1798515"/>
    <lineage>
        <taxon>Bacteria</taxon>
        <taxon>Candidatus Kaiseribacteriota</taxon>
    </lineage>
</organism>
<keyword evidence="8" id="KW-0143">Chaperone</keyword>
<comment type="similarity">
    <text evidence="9">Belongs to the OXA1/ALB3/YidC family.</text>
</comment>
<dbReference type="NCBIfam" id="TIGR03592">
    <property type="entry name" value="yidC_oxa1_cterm"/>
    <property type="match status" value="1"/>
</dbReference>
<evidence type="ECO:0000256" key="2">
    <source>
        <dbReference type="ARBA" id="ARBA00022448"/>
    </source>
</evidence>
<dbReference type="InterPro" id="IPR047196">
    <property type="entry name" value="YidC_ALB_C"/>
</dbReference>
<gene>
    <name evidence="12" type="ORF">A3B35_01795</name>
</gene>
<dbReference type="EMBL" id="MFMC01000014">
    <property type="protein sequence ID" value="OGG77526.1"/>
    <property type="molecule type" value="Genomic_DNA"/>
</dbReference>
<comment type="caution">
    <text evidence="12">The sequence shown here is derived from an EMBL/GenBank/DDBJ whole genome shotgun (WGS) entry which is preliminary data.</text>
</comment>
<dbReference type="InterPro" id="IPR001708">
    <property type="entry name" value="YidC/ALB3/OXA1/COX18"/>
</dbReference>
<name>A0A1F6EV78_9BACT</name>
<reference evidence="12 13" key="1">
    <citation type="journal article" date="2016" name="Nat. Commun.">
        <title>Thousands of microbial genomes shed light on interconnected biogeochemical processes in an aquifer system.</title>
        <authorList>
            <person name="Anantharaman K."/>
            <person name="Brown C.T."/>
            <person name="Hug L.A."/>
            <person name="Sharon I."/>
            <person name="Castelle C.J."/>
            <person name="Probst A.J."/>
            <person name="Thomas B.C."/>
            <person name="Singh A."/>
            <person name="Wilkins M.J."/>
            <person name="Karaoz U."/>
            <person name="Brodie E.L."/>
            <person name="Williams K.H."/>
            <person name="Hubbard S.S."/>
            <person name="Banfield J.F."/>
        </authorList>
    </citation>
    <scope>NUCLEOTIDE SEQUENCE [LARGE SCALE GENOMIC DNA]</scope>
</reference>
<dbReference type="GO" id="GO:0051205">
    <property type="term" value="P:protein insertion into membrane"/>
    <property type="evidence" value="ECO:0007669"/>
    <property type="project" value="TreeGrafter"/>
</dbReference>
<proteinExistence type="inferred from homology"/>
<dbReference type="CDD" id="cd20070">
    <property type="entry name" value="5TM_YidC_Alb3"/>
    <property type="match status" value="1"/>
</dbReference>
<accession>A0A1F6EV78</accession>
<dbReference type="GO" id="GO:0005886">
    <property type="term" value="C:plasma membrane"/>
    <property type="evidence" value="ECO:0007669"/>
    <property type="project" value="UniProtKB-SubCell"/>
</dbReference>
<keyword evidence="4 9" id="KW-0812">Transmembrane</keyword>
<feature type="transmembrane region" description="Helical" evidence="10">
    <location>
        <begin position="20"/>
        <end position="45"/>
    </location>
</feature>
<evidence type="ECO:0000256" key="9">
    <source>
        <dbReference type="RuleBase" id="RU003945"/>
    </source>
</evidence>
<evidence type="ECO:0000313" key="13">
    <source>
        <dbReference type="Proteomes" id="UP000177215"/>
    </source>
</evidence>
<dbReference type="PANTHER" id="PTHR12428:SF65">
    <property type="entry name" value="CYTOCHROME C OXIDASE ASSEMBLY PROTEIN COX18, MITOCHONDRIAL"/>
    <property type="match status" value="1"/>
</dbReference>
<keyword evidence="7 10" id="KW-0472">Membrane</keyword>
<keyword evidence="5" id="KW-0653">Protein transport</keyword>